<dbReference type="PROSITE" id="PS51257">
    <property type="entry name" value="PROKAR_LIPOPROTEIN"/>
    <property type="match status" value="1"/>
</dbReference>
<dbReference type="KEGG" id="mpaf:R5R33_05795"/>
<evidence type="ECO:0000313" key="2">
    <source>
        <dbReference type="EMBL" id="WOX06646.1"/>
    </source>
</evidence>
<feature type="signal peptide" evidence="1">
    <location>
        <begin position="1"/>
        <end position="20"/>
    </location>
</feature>
<feature type="chain" id="PRO_5043770565" evidence="1">
    <location>
        <begin position="21"/>
        <end position="188"/>
    </location>
</feature>
<name>A0AAU0N3L8_9GAMM</name>
<sequence>MRQHPIFLHFLLPAVCFAPAAIGCSFHALEVQLDRMYPGSFPVAVALRNAADKGVIDSAALAASGTGTTNYIYTVHFLQSFGKVLAVSPAAGELPANFSLGYVDSQLWARYSQSDGKIRVDIHTDGPAAGEPVVLTGEVVLVQVLAGKLTVDRALADGMLLIDGSERDQAVIRHALKTTSIANNVSRR</sequence>
<protein>
    <submittedName>
        <fullName evidence="2">Uncharacterized protein</fullName>
    </submittedName>
</protein>
<dbReference type="AlphaFoldDB" id="A0AAU0N3L8"/>
<organism evidence="2 3">
    <name type="scientific">Microbulbifer pacificus</name>
    <dbReference type="NCBI Taxonomy" id="407164"/>
    <lineage>
        <taxon>Bacteria</taxon>
        <taxon>Pseudomonadati</taxon>
        <taxon>Pseudomonadota</taxon>
        <taxon>Gammaproteobacteria</taxon>
        <taxon>Cellvibrionales</taxon>
        <taxon>Microbulbiferaceae</taxon>
        <taxon>Microbulbifer</taxon>
    </lineage>
</organism>
<reference evidence="2 3" key="1">
    <citation type="submission" date="2023-10" db="EMBL/GenBank/DDBJ databases">
        <title>Description of Microbulbifer bruguierae sp. nov., isolated from the sediments of mangrove plant Bruguiera sexangula and comparative genomic analyses of the genus Microbulbifer.</title>
        <authorList>
            <person name="Long M."/>
        </authorList>
    </citation>
    <scope>NUCLEOTIDE SEQUENCE [LARGE SCALE GENOMIC DNA]</scope>
    <source>
        <strain evidence="2 3">SPO729</strain>
    </source>
</reference>
<dbReference type="EMBL" id="CP137555">
    <property type="protein sequence ID" value="WOX06646.1"/>
    <property type="molecule type" value="Genomic_DNA"/>
</dbReference>
<keyword evidence="1" id="KW-0732">Signal</keyword>
<evidence type="ECO:0000313" key="3">
    <source>
        <dbReference type="Proteomes" id="UP001302477"/>
    </source>
</evidence>
<evidence type="ECO:0000256" key="1">
    <source>
        <dbReference type="SAM" id="SignalP"/>
    </source>
</evidence>
<keyword evidence="3" id="KW-1185">Reference proteome</keyword>
<dbReference type="RefSeq" id="WP_318955098.1">
    <property type="nucleotide sequence ID" value="NZ_CP137555.1"/>
</dbReference>
<gene>
    <name evidence="2" type="ORF">R5R33_05795</name>
</gene>
<proteinExistence type="predicted"/>
<accession>A0AAU0N3L8</accession>
<dbReference type="Proteomes" id="UP001302477">
    <property type="component" value="Chromosome"/>
</dbReference>